<keyword evidence="2" id="KW-1185">Reference proteome</keyword>
<dbReference type="EMBL" id="JAAAIL010000327">
    <property type="protein sequence ID" value="KAG0276889.1"/>
    <property type="molecule type" value="Genomic_DNA"/>
</dbReference>
<accession>A0AAD4DHE3</accession>
<gene>
    <name evidence="1" type="ORF">BGZ95_006889</name>
</gene>
<evidence type="ECO:0000313" key="2">
    <source>
        <dbReference type="Proteomes" id="UP001194580"/>
    </source>
</evidence>
<reference evidence="1" key="1">
    <citation type="journal article" date="2020" name="Fungal Divers.">
        <title>Resolving the Mortierellaceae phylogeny through synthesis of multi-gene phylogenetics and phylogenomics.</title>
        <authorList>
            <person name="Vandepol N."/>
            <person name="Liber J."/>
            <person name="Desiro A."/>
            <person name="Na H."/>
            <person name="Kennedy M."/>
            <person name="Barry K."/>
            <person name="Grigoriev I.V."/>
            <person name="Miller A.N."/>
            <person name="O'Donnell K."/>
            <person name="Stajich J.E."/>
            <person name="Bonito G."/>
        </authorList>
    </citation>
    <scope>NUCLEOTIDE SEQUENCE</scope>
    <source>
        <strain evidence="1">NRRL 28262</strain>
    </source>
</reference>
<dbReference type="Proteomes" id="UP001194580">
    <property type="component" value="Unassembled WGS sequence"/>
</dbReference>
<name>A0AAD4DHE3_9FUNG</name>
<evidence type="ECO:0000313" key="1">
    <source>
        <dbReference type="EMBL" id="KAG0276889.1"/>
    </source>
</evidence>
<sequence>IMESIRDGVANTEDPVKLFAEEAKFFVEYHLLRREHPARNFAEALVAQGLAKVTGWSITHVTGSPEALRAA</sequence>
<dbReference type="AlphaFoldDB" id="A0AAD4DHE3"/>
<feature type="non-terminal residue" evidence="1">
    <location>
        <position position="71"/>
    </location>
</feature>
<proteinExistence type="predicted"/>
<protein>
    <submittedName>
        <fullName evidence="1">Uncharacterized protein</fullName>
    </submittedName>
</protein>
<organism evidence="1 2">
    <name type="scientific">Linnemannia exigua</name>
    <dbReference type="NCBI Taxonomy" id="604196"/>
    <lineage>
        <taxon>Eukaryota</taxon>
        <taxon>Fungi</taxon>
        <taxon>Fungi incertae sedis</taxon>
        <taxon>Mucoromycota</taxon>
        <taxon>Mortierellomycotina</taxon>
        <taxon>Mortierellomycetes</taxon>
        <taxon>Mortierellales</taxon>
        <taxon>Mortierellaceae</taxon>
        <taxon>Linnemannia</taxon>
    </lineage>
</organism>
<comment type="caution">
    <text evidence="1">The sequence shown here is derived from an EMBL/GenBank/DDBJ whole genome shotgun (WGS) entry which is preliminary data.</text>
</comment>